<organism evidence="3 4">
    <name type="scientific">Liquidambar formosana</name>
    <name type="common">Formosan gum</name>
    <dbReference type="NCBI Taxonomy" id="63359"/>
    <lineage>
        <taxon>Eukaryota</taxon>
        <taxon>Viridiplantae</taxon>
        <taxon>Streptophyta</taxon>
        <taxon>Embryophyta</taxon>
        <taxon>Tracheophyta</taxon>
        <taxon>Spermatophyta</taxon>
        <taxon>Magnoliopsida</taxon>
        <taxon>eudicotyledons</taxon>
        <taxon>Gunneridae</taxon>
        <taxon>Pentapetalae</taxon>
        <taxon>Saxifragales</taxon>
        <taxon>Altingiaceae</taxon>
        <taxon>Liquidambar</taxon>
    </lineage>
</organism>
<sequence length="203" mass="24315">MTLPELINFPDFVVEKTWYDESIRRNWTLRDKCQVWWKNENEEGGSWWEGRILSSQAKSDDFPDSPWERYVVRYKSDPETTNQHSPWELHDPDSRWEPPHIDFESRNKLLSTFAKLEIKNQDYYGIQKLNSLAQKMDYLNRFPVPLYPELIQLRLENNYYRSLEAVKHDIMVMLSNAQSLPNAELVSKMRRLSDCLVRTLSKL</sequence>
<dbReference type="Proteomes" id="UP001415857">
    <property type="component" value="Unassembled WGS sequence"/>
</dbReference>
<name>A0AAP0WV41_LIQFO</name>
<dbReference type="GO" id="GO:0005634">
    <property type="term" value="C:nucleus"/>
    <property type="evidence" value="ECO:0007669"/>
    <property type="project" value="TreeGrafter"/>
</dbReference>
<keyword evidence="1" id="KW-0103">Bromodomain</keyword>
<dbReference type="AlphaFoldDB" id="A0AAP0WV41"/>
<evidence type="ECO:0000259" key="2">
    <source>
        <dbReference type="SMART" id="SM00297"/>
    </source>
</evidence>
<dbReference type="GO" id="GO:0008360">
    <property type="term" value="P:regulation of cell shape"/>
    <property type="evidence" value="ECO:0007669"/>
    <property type="project" value="TreeGrafter"/>
</dbReference>
<protein>
    <recommendedName>
        <fullName evidence="2">Bromo domain-containing protein</fullName>
    </recommendedName>
</protein>
<dbReference type="GO" id="GO:0007010">
    <property type="term" value="P:cytoskeleton organization"/>
    <property type="evidence" value="ECO:0007669"/>
    <property type="project" value="TreeGrafter"/>
</dbReference>
<dbReference type="PANTHER" id="PTHR16266">
    <property type="entry name" value="WD REPEAT DOMAIN 9"/>
    <property type="match status" value="1"/>
</dbReference>
<dbReference type="SMART" id="SM00297">
    <property type="entry name" value="BROMO"/>
    <property type="match status" value="1"/>
</dbReference>
<dbReference type="PANTHER" id="PTHR16266:SF17">
    <property type="entry name" value="BRWD3"/>
    <property type="match status" value="1"/>
</dbReference>
<comment type="caution">
    <text evidence="3">The sequence shown here is derived from an EMBL/GenBank/DDBJ whole genome shotgun (WGS) entry which is preliminary data.</text>
</comment>
<dbReference type="SUPFAM" id="SSF47370">
    <property type="entry name" value="Bromodomain"/>
    <property type="match status" value="1"/>
</dbReference>
<dbReference type="Pfam" id="PF25313">
    <property type="entry name" value="BRWD_AD"/>
    <property type="match status" value="1"/>
</dbReference>
<keyword evidence="4" id="KW-1185">Reference proteome</keyword>
<evidence type="ECO:0000256" key="1">
    <source>
        <dbReference type="ARBA" id="ARBA00023117"/>
    </source>
</evidence>
<feature type="domain" description="Bromo" evidence="2">
    <location>
        <begin position="102"/>
        <end position="203"/>
    </location>
</feature>
<dbReference type="InterPro" id="IPR001487">
    <property type="entry name" value="Bromodomain"/>
</dbReference>
<accession>A0AAP0WV41</accession>
<reference evidence="3 4" key="1">
    <citation type="journal article" date="2024" name="Plant J.">
        <title>Genome sequences and population genomics reveal climatic adaptation and genomic divergence between two closely related sweetgum species.</title>
        <authorList>
            <person name="Xu W.Q."/>
            <person name="Ren C.Q."/>
            <person name="Zhang X.Y."/>
            <person name="Comes H.P."/>
            <person name="Liu X.H."/>
            <person name="Li Y.G."/>
            <person name="Kettle C.J."/>
            <person name="Jalonen R."/>
            <person name="Gaisberger H."/>
            <person name="Ma Y.Z."/>
            <person name="Qiu Y.X."/>
        </authorList>
    </citation>
    <scope>NUCLEOTIDE SEQUENCE [LARGE SCALE GENOMIC DNA]</scope>
    <source>
        <strain evidence="3">Hangzhou</strain>
    </source>
</reference>
<dbReference type="Gene3D" id="1.20.920.10">
    <property type="entry name" value="Bromodomain-like"/>
    <property type="match status" value="1"/>
</dbReference>
<dbReference type="EMBL" id="JBBPBK010000007">
    <property type="protein sequence ID" value="KAK9280899.1"/>
    <property type="molecule type" value="Genomic_DNA"/>
</dbReference>
<proteinExistence type="predicted"/>
<evidence type="ECO:0000313" key="3">
    <source>
        <dbReference type="EMBL" id="KAK9280899.1"/>
    </source>
</evidence>
<evidence type="ECO:0000313" key="4">
    <source>
        <dbReference type="Proteomes" id="UP001415857"/>
    </source>
</evidence>
<dbReference type="InterPro" id="IPR057451">
    <property type="entry name" value="BRWD/PHIP_AD"/>
</dbReference>
<dbReference type="InterPro" id="IPR036427">
    <property type="entry name" value="Bromodomain-like_sf"/>
</dbReference>
<dbReference type="Pfam" id="PF00439">
    <property type="entry name" value="Bromodomain"/>
    <property type="match status" value="1"/>
</dbReference>
<dbReference type="InterPro" id="IPR052060">
    <property type="entry name" value="Bromo_WD_repeat"/>
</dbReference>
<dbReference type="CDD" id="cd05529">
    <property type="entry name" value="Bromo_WDR9_I_like"/>
    <property type="match status" value="1"/>
</dbReference>
<dbReference type="GO" id="GO:0006357">
    <property type="term" value="P:regulation of transcription by RNA polymerase II"/>
    <property type="evidence" value="ECO:0007669"/>
    <property type="project" value="TreeGrafter"/>
</dbReference>
<gene>
    <name evidence="3" type="ORF">L1049_003790</name>
</gene>